<dbReference type="GO" id="GO:0046982">
    <property type="term" value="F:protein heterodimerization activity"/>
    <property type="evidence" value="ECO:0007669"/>
    <property type="project" value="InterPro"/>
</dbReference>
<dbReference type="Pfam" id="PF10384">
    <property type="entry name" value="Scm3"/>
    <property type="match status" value="1"/>
</dbReference>
<feature type="compositionally biased region" description="Acidic residues" evidence="1">
    <location>
        <begin position="109"/>
        <end position="121"/>
    </location>
</feature>
<dbReference type="InterPro" id="IPR009072">
    <property type="entry name" value="Histone-fold"/>
</dbReference>
<feature type="compositionally biased region" description="Low complexity" evidence="1">
    <location>
        <begin position="686"/>
        <end position="701"/>
    </location>
</feature>
<gene>
    <name evidence="3" type="ORF">CC84DRAFT_1169693</name>
</gene>
<dbReference type="STRING" id="1460663.A0A177BX61"/>
<feature type="compositionally biased region" description="Low complexity" evidence="1">
    <location>
        <begin position="575"/>
        <end position="588"/>
    </location>
</feature>
<name>A0A177BX61_9PLEO</name>
<evidence type="ECO:0000259" key="2">
    <source>
        <dbReference type="PROSITE" id="PS00028"/>
    </source>
</evidence>
<feature type="compositionally biased region" description="Pro residues" evidence="1">
    <location>
        <begin position="642"/>
        <end position="652"/>
    </location>
</feature>
<dbReference type="InterPro" id="IPR013087">
    <property type="entry name" value="Znf_C2H2_type"/>
</dbReference>
<feature type="domain" description="C2H2-type" evidence="2">
    <location>
        <begin position="606"/>
        <end position="627"/>
    </location>
</feature>
<organism evidence="3 4">
    <name type="scientific">Paraphaeosphaeria sporulosa</name>
    <dbReference type="NCBI Taxonomy" id="1460663"/>
    <lineage>
        <taxon>Eukaryota</taxon>
        <taxon>Fungi</taxon>
        <taxon>Dikarya</taxon>
        <taxon>Ascomycota</taxon>
        <taxon>Pezizomycotina</taxon>
        <taxon>Dothideomycetes</taxon>
        <taxon>Pleosporomycetidae</taxon>
        <taxon>Pleosporales</taxon>
        <taxon>Massarineae</taxon>
        <taxon>Didymosphaeriaceae</taxon>
        <taxon>Paraphaeosphaeria</taxon>
    </lineage>
</organism>
<dbReference type="GO" id="GO:0005634">
    <property type="term" value="C:nucleus"/>
    <property type="evidence" value="ECO:0007669"/>
    <property type="project" value="InterPro"/>
</dbReference>
<proteinExistence type="predicted"/>
<dbReference type="Proteomes" id="UP000077069">
    <property type="component" value="Unassembled WGS sequence"/>
</dbReference>
<feature type="region of interest" description="Disordered" evidence="1">
    <location>
        <begin position="431"/>
        <end position="608"/>
    </location>
</feature>
<evidence type="ECO:0000313" key="4">
    <source>
        <dbReference type="Proteomes" id="UP000077069"/>
    </source>
</evidence>
<feature type="region of interest" description="Disordered" evidence="1">
    <location>
        <begin position="105"/>
        <end position="133"/>
    </location>
</feature>
<dbReference type="GO" id="GO:0042393">
    <property type="term" value="F:histone binding"/>
    <property type="evidence" value="ECO:0007669"/>
    <property type="project" value="InterPro"/>
</dbReference>
<dbReference type="Gene3D" id="1.10.20.10">
    <property type="entry name" value="Histone, subunit A"/>
    <property type="match status" value="1"/>
</dbReference>
<reference evidence="3 4" key="1">
    <citation type="submission" date="2016-05" db="EMBL/GenBank/DDBJ databases">
        <title>Comparative analysis of secretome profiles of manganese(II)-oxidizing ascomycete fungi.</title>
        <authorList>
            <consortium name="DOE Joint Genome Institute"/>
            <person name="Zeiner C.A."/>
            <person name="Purvine S.O."/>
            <person name="Zink E.M."/>
            <person name="Wu S."/>
            <person name="Pasa-Tolic L."/>
            <person name="Chaput D.L."/>
            <person name="Haridas S."/>
            <person name="Grigoriev I.V."/>
            <person name="Santelli C.M."/>
            <person name="Hansel C.M."/>
        </authorList>
    </citation>
    <scope>NUCLEOTIDE SEQUENCE [LARGE SCALE GENOMIC DNA]</scope>
    <source>
        <strain evidence="3 4">AP3s5-JAC2a</strain>
    </source>
</reference>
<dbReference type="RefSeq" id="XP_018029332.1">
    <property type="nucleotide sequence ID" value="XM_018179727.1"/>
</dbReference>
<dbReference type="EMBL" id="KV441563">
    <property type="protein sequence ID" value="OAF98966.1"/>
    <property type="molecule type" value="Genomic_DNA"/>
</dbReference>
<accession>A0A177BX61</accession>
<feature type="compositionally biased region" description="Polar residues" evidence="1">
    <location>
        <begin position="435"/>
        <end position="451"/>
    </location>
</feature>
<dbReference type="InterPro" id="IPR018465">
    <property type="entry name" value="Scm3/HJURP"/>
</dbReference>
<sequence>MEPPAKRMRILQSIGVDEVDESNPDYIRGKQQNGEWLKNKFEAIYAKFEAMPDMMSDEVDMRGEGAIVVDRGHMRKLDKEYRNRLGRRRTVMPDRSQLIDDMFANDKEMEMDDEDEIDERDELAPSQSPEPVLQKATTEQHVAPIARLTGQTDIPVPNTPANATLQATLAASVNHTADVLQLVQFPQTPAGQQARQAFEAHTTQAVNQAVNQAVASIFSSFLSTVPTFQSPQLGLFKLPETPAAPVKTREVAPATAPSLYRPPPPVVSDPPAISRSSPVPVQAERRKRRSFAVGVHVKPSRHESIREGVPLFVDQNTTQLPEADASEPSANNNSSNMNLPVRDFQLERSEKPRRGKCTKYVFTAEDDQYIIESRVLHKRPWAEIMDSKPKWRKWNKSSFWQRWCNKLREQATKMERSGELASLRARANAGGELKVSSSMNERPVTQAQSSPVVRHLPTPSSLENDEAKQSDDEPDLQDPEDLIASGGHFDDDEKDLLSLCDDGPTGNIEADPLGSGDTDSYLADAREIPETPLNLTQETSSQPVFQGTVTREGTIDVVSNSQTTHVAPKSDSKSKPATAASPPHASSSKTKKPSPKSRSNPTAHTCPLCRQTFPTAALLATHTTYPHPREIHISIASSPLPAATPPNVPPTPAIKREPFSDNELDMDSTPTKTNPLLSTPIPVPHPSSSTASKSTPKSTGKLSRADYNAVKRAWARGGGRGATPGKGKRKRQSLGTASMAPRKRSWDDAAGGEGSADELGM</sequence>
<dbReference type="PROSITE" id="PS00028">
    <property type="entry name" value="ZINC_FINGER_C2H2_1"/>
    <property type="match status" value="1"/>
</dbReference>
<dbReference type="GeneID" id="28763213"/>
<dbReference type="OrthoDB" id="2420608at2759"/>
<feature type="compositionally biased region" description="Acidic residues" evidence="1">
    <location>
        <begin position="472"/>
        <end position="481"/>
    </location>
</feature>
<feature type="compositionally biased region" description="Polar residues" evidence="1">
    <location>
        <begin position="668"/>
        <end position="677"/>
    </location>
</feature>
<dbReference type="AlphaFoldDB" id="A0A177BX61"/>
<keyword evidence="4" id="KW-1185">Reference proteome</keyword>
<evidence type="ECO:0000313" key="3">
    <source>
        <dbReference type="EMBL" id="OAF98966.1"/>
    </source>
</evidence>
<dbReference type="InParanoid" id="A0A177BX61"/>
<protein>
    <recommendedName>
        <fullName evidence="2">C2H2-type domain-containing protein</fullName>
    </recommendedName>
</protein>
<feature type="region of interest" description="Disordered" evidence="1">
    <location>
        <begin position="254"/>
        <end position="285"/>
    </location>
</feature>
<evidence type="ECO:0000256" key="1">
    <source>
        <dbReference type="SAM" id="MobiDB-lite"/>
    </source>
</evidence>
<feature type="region of interest" description="Disordered" evidence="1">
    <location>
        <begin position="637"/>
        <end position="761"/>
    </location>
</feature>
<feature type="compositionally biased region" description="Polar residues" evidence="1">
    <location>
        <begin position="533"/>
        <end position="565"/>
    </location>
</feature>